<sequence length="113" mass="12706">MSNEIRIEDLIEGQGKTAVKGALITVHYRGFLDNGTEFDSSFAKGQPFKTVLSKNKLIQGWFLGMQGMQVGGRRKIWVPAELAYGERRIGDKIPPHSNLLFDVELLEVLTRDD</sequence>
<evidence type="ECO:0000259" key="7">
    <source>
        <dbReference type="PROSITE" id="PS50059"/>
    </source>
</evidence>
<evidence type="ECO:0000256" key="3">
    <source>
        <dbReference type="ARBA" id="ARBA00023110"/>
    </source>
</evidence>
<keyword evidence="9" id="KW-1185">Reference proteome</keyword>
<protein>
    <recommendedName>
        <fullName evidence="6">Peptidyl-prolyl cis-trans isomerase</fullName>
        <ecNumber evidence="6">5.2.1.8</ecNumber>
    </recommendedName>
</protein>
<dbReference type="Gene3D" id="3.10.50.40">
    <property type="match status" value="1"/>
</dbReference>
<gene>
    <name evidence="8" type="ORF">IT774_15720</name>
</gene>
<dbReference type="PANTHER" id="PTHR43811">
    <property type="entry name" value="FKBP-TYPE PEPTIDYL-PROLYL CIS-TRANS ISOMERASE FKPA"/>
    <property type="match status" value="1"/>
</dbReference>
<organism evidence="8 9">
    <name type="scientific">Salinimonas marina</name>
    <dbReference type="NCBI Taxonomy" id="2785918"/>
    <lineage>
        <taxon>Bacteria</taxon>
        <taxon>Pseudomonadati</taxon>
        <taxon>Pseudomonadota</taxon>
        <taxon>Gammaproteobacteria</taxon>
        <taxon>Alteromonadales</taxon>
        <taxon>Alteromonadaceae</taxon>
        <taxon>Alteromonas/Salinimonas group</taxon>
        <taxon>Salinimonas</taxon>
    </lineage>
</organism>
<proteinExistence type="inferred from homology"/>
<dbReference type="FunFam" id="3.10.50.40:FF:000006">
    <property type="entry name" value="Peptidyl-prolyl cis-trans isomerase"/>
    <property type="match status" value="1"/>
</dbReference>
<dbReference type="InterPro" id="IPR001179">
    <property type="entry name" value="PPIase_FKBP_dom"/>
</dbReference>
<evidence type="ECO:0000313" key="8">
    <source>
        <dbReference type="EMBL" id="QPG05521.1"/>
    </source>
</evidence>
<keyword evidence="3 5" id="KW-0697">Rotamase</keyword>
<dbReference type="SUPFAM" id="SSF54534">
    <property type="entry name" value="FKBP-like"/>
    <property type="match status" value="1"/>
</dbReference>
<evidence type="ECO:0000256" key="6">
    <source>
        <dbReference type="RuleBase" id="RU003915"/>
    </source>
</evidence>
<dbReference type="EMBL" id="CP064795">
    <property type="protein sequence ID" value="QPG05521.1"/>
    <property type="molecule type" value="Genomic_DNA"/>
</dbReference>
<dbReference type="RefSeq" id="WP_195810608.1">
    <property type="nucleotide sequence ID" value="NZ_CP064795.1"/>
</dbReference>
<evidence type="ECO:0000256" key="2">
    <source>
        <dbReference type="ARBA" id="ARBA00006577"/>
    </source>
</evidence>
<dbReference type="EC" id="5.2.1.8" evidence="6"/>
<dbReference type="GO" id="GO:0003755">
    <property type="term" value="F:peptidyl-prolyl cis-trans isomerase activity"/>
    <property type="evidence" value="ECO:0007669"/>
    <property type="project" value="UniProtKB-UniRule"/>
</dbReference>
<evidence type="ECO:0000313" key="9">
    <source>
        <dbReference type="Proteomes" id="UP000595095"/>
    </source>
</evidence>
<evidence type="ECO:0000256" key="4">
    <source>
        <dbReference type="ARBA" id="ARBA00023235"/>
    </source>
</evidence>
<comment type="similarity">
    <text evidence="2 6">Belongs to the FKBP-type PPIase family.</text>
</comment>
<dbReference type="Proteomes" id="UP000595095">
    <property type="component" value="Chromosome"/>
</dbReference>
<evidence type="ECO:0000256" key="1">
    <source>
        <dbReference type="ARBA" id="ARBA00000971"/>
    </source>
</evidence>
<dbReference type="Pfam" id="PF00254">
    <property type="entry name" value="FKBP_C"/>
    <property type="match status" value="1"/>
</dbReference>
<dbReference type="KEGG" id="smaa:IT774_15720"/>
<dbReference type="PROSITE" id="PS50059">
    <property type="entry name" value="FKBP_PPIASE"/>
    <property type="match status" value="1"/>
</dbReference>
<dbReference type="AlphaFoldDB" id="A0A7S9HDF7"/>
<comment type="catalytic activity">
    <reaction evidence="1 5 6">
        <text>[protein]-peptidylproline (omega=180) = [protein]-peptidylproline (omega=0)</text>
        <dbReference type="Rhea" id="RHEA:16237"/>
        <dbReference type="Rhea" id="RHEA-COMP:10747"/>
        <dbReference type="Rhea" id="RHEA-COMP:10748"/>
        <dbReference type="ChEBI" id="CHEBI:83833"/>
        <dbReference type="ChEBI" id="CHEBI:83834"/>
        <dbReference type="EC" id="5.2.1.8"/>
    </reaction>
</comment>
<dbReference type="InterPro" id="IPR046357">
    <property type="entry name" value="PPIase_dom_sf"/>
</dbReference>
<reference evidence="8 9" key="1">
    <citation type="submission" date="2020-11" db="EMBL/GenBank/DDBJ databases">
        <title>Complete genome sequence for Salinimonas sp. strain G2-b.</title>
        <authorList>
            <person name="Park S.-J."/>
        </authorList>
    </citation>
    <scope>NUCLEOTIDE SEQUENCE [LARGE SCALE GENOMIC DNA]</scope>
    <source>
        <strain evidence="8 9">G2-b</strain>
    </source>
</reference>
<feature type="domain" description="PPIase FKBP-type" evidence="7">
    <location>
        <begin position="21"/>
        <end position="109"/>
    </location>
</feature>
<accession>A0A7S9HDF7</accession>
<evidence type="ECO:0000256" key="5">
    <source>
        <dbReference type="PROSITE-ProRule" id="PRU00277"/>
    </source>
</evidence>
<keyword evidence="4 5" id="KW-0413">Isomerase</keyword>
<name>A0A7S9HDF7_9ALTE</name>
<dbReference type="PANTHER" id="PTHR43811:SF19">
    <property type="entry name" value="39 KDA FK506-BINDING NUCLEAR PROTEIN"/>
    <property type="match status" value="1"/>
</dbReference>